<evidence type="ECO:0000256" key="1">
    <source>
        <dbReference type="ARBA" id="ARBA00001946"/>
    </source>
</evidence>
<dbReference type="PANTHER" id="PTHR13794">
    <property type="entry name" value="ENOLASE SUPERFAMILY, MANDELATE RACEMASE"/>
    <property type="match status" value="1"/>
</dbReference>
<dbReference type="InterPro" id="IPR013342">
    <property type="entry name" value="Mandelate_racemase_C"/>
</dbReference>
<dbReference type="SMART" id="SM00922">
    <property type="entry name" value="MR_MLE"/>
    <property type="match status" value="1"/>
</dbReference>
<dbReference type="SFLD" id="SFLDS00001">
    <property type="entry name" value="Enolase"/>
    <property type="match status" value="1"/>
</dbReference>
<sequence>MKITGIELIPIEIPLSRDFGGSRYNVTSRCTVITRMQTDEGLVSEVYNGDNRTHIRDIVKIIEDELAPIVIGEEVHAVERIWAKMFRLAEWNRDRKLVMEAIACVDTALWDLMGKAAGVNVCRLLGGFRQEMPIISIGGYYEQDKTLADLGREMEQLREWGMAGCKVKVGGLSAEKDAERVAAAREGGGPDFMLAVDANRGWPLAEAQRFARLIEKYDIAWFEEPCHWYDDARLMAGVRRVTSIPINAGQSESTAAGVRRLVEAGAVDIVNFDASEAGGITEWRRAAALCQLHDIGLAHHEEPQIALQMLAAYPNGIAVECFANIERDPLWPGLVANKPQPKDGMIAVPQGPGFGLELDAAMIERYRVD</sequence>
<dbReference type="Gene3D" id="3.20.20.120">
    <property type="entry name" value="Enolase-like C-terminal domain"/>
    <property type="match status" value="1"/>
</dbReference>
<dbReference type="AlphaFoldDB" id="A0A7W6HES5"/>
<proteinExistence type="predicted"/>
<keyword evidence="2" id="KW-0479">Metal-binding</keyword>
<comment type="cofactor">
    <cofactor evidence="1">
        <name>Mg(2+)</name>
        <dbReference type="ChEBI" id="CHEBI:18420"/>
    </cofactor>
</comment>
<feature type="domain" description="Mandelate racemase/muconate lactonizing enzyme C-terminal" evidence="4">
    <location>
        <begin position="147"/>
        <end position="245"/>
    </location>
</feature>
<dbReference type="InterPro" id="IPR013341">
    <property type="entry name" value="Mandelate_racemase_N_dom"/>
</dbReference>
<dbReference type="RefSeq" id="WP_183209307.1">
    <property type="nucleotide sequence ID" value="NZ_JAAAMM010000004.1"/>
</dbReference>
<dbReference type="InterPro" id="IPR036849">
    <property type="entry name" value="Enolase-like_C_sf"/>
</dbReference>
<comment type="caution">
    <text evidence="5">The sequence shown here is derived from an EMBL/GenBank/DDBJ whole genome shotgun (WGS) entry which is preliminary data.</text>
</comment>
<dbReference type="GO" id="GO:0016052">
    <property type="term" value="P:carbohydrate catabolic process"/>
    <property type="evidence" value="ECO:0007669"/>
    <property type="project" value="TreeGrafter"/>
</dbReference>
<gene>
    <name evidence="5" type="ORF">GGR03_002951</name>
</gene>
<evidence type="ECO:0000313" key="6">
    <source>
        <dbReference type="Proteomes" id="UP000588647"/>
    </source>
</evidence>
<dbReference type="InterPro" id="IPR046945">
    <property type="entry name" value="RHMD-like"/>
</dbReference>
<organism evidence="5 6">
    <name type="scientific">Aurantimonas endophytica</name>
    <dbReference type="NCBI Taxonomy" id="1522175"/>
    <lineage>
        <taxon>Bacteria</taxon>
        <taxon>Pseudomonadati</taxon>
        <taxon>Pseudomonadota</taxon>
        <taxon>Alphaproteobacteria</taxon>
        <taxon>Hyphomicrobiales</taxon>
        <taxon>Aurantimonadaceae</taxon>
        <taxon>Aurantimonas</taxon>
    </lineage>
</organism>
<dbReference type="Pfam" id="PF02746">
    <property type="entry name" value="MR_MLE_N"/>
    <property type="match status" value="1"/>
</dbReference>
<dbReference type="SUPFAM" id="SSF51604">
    <property type="entry name" value="Enolase C-terminal domain-like"/>
    <property type="match status" value="1"/>
</dbReference>
<reference evidence="5 6" key="1">
    <citation type="submission" date="2020-08" db="EMBL/GenBank/DDBJ databases">
        <title>Genomic Encyclopedia of Type Strains, Phase IV (KMG-IV): sequencing the most valuable type-strain genomes for metagenomic binning, comparative biology and taxonomic classification.</title>
        <authorList>
            <person name="Goeker M."/>
        </authorList>
    </citation>
    <scope>NUCLEOTIDE SEQUENCE [LARGE SCALE GENOMIC DNA]</scope>
    <source>
        <strain evidence="5 6">DSM 103570</strain>
    </source>
</reference>
<dbReference type="EMBL" id="JACIEM010000004">
    <property type="protein sequence ID" value="MBB4003863.1"/>
    <property type="molecule type" value="Genomic_DNA"/>
</dbReference>
<evidence type="ECO:0000259" key="4">
    <source>
        <dbReference type="SMART" id="SM00922"/>
    </source>
</evidence>
<keyword evidence="3" id="KW-0460">Magnesium</keyword>
<dbReference type="PANTHER" id="PTHR13794:SF58">
    <property type="entry name" value="MITOCHONDRIAL ENOLASE SUPERFAMILY MEMBER 1"/>
    <property type="match status" value="1"/>
</dbReference>
<keyword evidence="6" id="KW-1185">Reference proteome</keyword>
<dbReference type="SUPFAM" id="SSF54826">
    <property type="entry name" value="Enolase N-terminal domain-like"/>
    <property type="match status" value="1"/>
</dbReference>
<evidence type="ECO:0000313" key="5">
    <source>
        <dbReference type="EMBL" id="MBB4003863.1"/>
    </source>
</evidence>
<dbReference type="Proteomes" id="UP000588647">
    <property type="component" value="Unassembled WGS sequence"/>
</dbReference>
<accession>A0A7W6HES5</accession>
<dbReference type="CDD" id="cd03316">
    <property type="entry name" value="MR_like"/>
    <property type="match status" value="1"/>
</dbReference>
<dbReference type="Pfam" id="PF13378">
    <property type="entry name" value="MR_MLE_C"/>
    <property type="match status" value="1"/>
</dbReference>
<name>A0A7W6HES5_9HYPH</name>
<dbReference type="InterPro" id="IPR029065">
    <property type="entry name" value="Enolase_C-like"/>
</dbReference>
<evidence type="ECO:0000256" key="2">
    <source>
        <dbReference type="ARBA" id="ARBA00022723"/>
    </source>
</evidence>
<dbReference type="GO" id="GO:0000287">
    <property type="term" value="F:magnesium ion binding"/>
    <property type="evidence" value="ECO:0007669"/>
    <property type="project" value="TreeGrafter"/>
</dbReference>
<dbReference type="InterPro" id="IPR029017">
    <property type="entry name" value="Enolase-like_N"/>
</dbReference>
<dbReference type="Gene3D" id="3.30.390.10">
    <property type="entry name" value="Enolase-like, N-terminal domain"/>
    <property type="match status" value="1"/>
</dbReference>
<evidence type="ECO:0000256" key="3">
    <source>
        <dbReference type="ARBA" id="ARBA00022842"/>
    </source>
</evidence>
<protein>
    <submittedName>
        <fullName evidence="5">L-alanine-DL-glutamate epimerase-like enolase superfamily enzyme</fullName>
    </submittedName>
</protein>
<dbReference type="GO" id="GO:0016836">
    <property type="term" value="F:hydro-lyase activity"/>
    <property type="evidence" value="ECO:0007669"/>
    <property type="project" value="TreeGrafter"/>
</dbReference>